<organism evidence="3">
    <name type="scientific">Isoptericola variabilis (strain 225)</name>
    <dbReference type="NCBI Taxonomy" id="743718"/>
    <lineage>
        <taxon>Bacteria</taxon>
        <taxon>Bacillati</taxon>
        <taxon>Actinomycetota</taxon>
        <taxon>Actinomycetes</taxon>
        <taxon>Micrococcales</taxon>
        <taxon>Promicromonosporaceae</taxon>
        <taxon>Isoptericola</taxon>
    </lineage>
</organism>
<name>F6FQ51_ISOV2</name>
<dbReference type="HOGENOM" id="CLU_1018536_0_0_11"/>
<reference evidence="2 3" key="1">
    <citation type="submission" date="2011-05" db="EMBL/GenBank/DDBJ databases">
        <title>Complete sequence of Isoptericola variabilis 225.</title>
        <authorList>
            <consortium name="US DOE Joint Genome Institute"/>
            <person name="Lucas S."/>
            <person name="Han J."/>
            <person name="Lapidus A."/>
            <person name="Cheng J.-F."/>
            <person name="Goodwin L."/>
            <person name="Pitluck S."/>
            <person name="Peters L."/>
            <person name="Mikhailova N."/>
            <person name="Zeytun A."/>
            <person name="Han C."/>
            <person name="Tapia R."/>
            <person name="Land M."/>
            <person name="Hauser L."/>
            <person name="Kyrpides N."/>
            <person name="Ivanova N."/>
            <person name="Pagani I."/>
            <person name="Siebers A."/>
            <person name="Allgaier M."/>
            <person name="Thelen M."/>
            <person name="Hugenholtz P."/>
            <person name="Gladden J."/>
            <person name="Woyke T."/>
        </authorList>
    </citation>
    <scope>NUCLEOTIDE SEQUENCE [LARGE SCALE GENOMIC DNA]</scope>
    <source>
        <strain evidence="3">225</strain>
    </source>
</reference>
<dbReference type="KEGG" id="iva:Isova_2131"/>
<feature type="chain" id="PRO_5039485699" evidence="1">
    <location>
        <begin position="28"/>
        <end position="273"/>
    </location>
</feature>
<evidence type="ECO:0000313" key="2">
    <source>
        <dbReference type="EMBL" id="AEG44857.1"/>
    </source>
</evidence>
<proteinExistence type="predicted"/>
<feature type="signal peptide" evidence="1">
    <location>
        <begin position="1"/>
        <end position="27"/>
    </location>
</feature>
<evidence type="ECO:0000313" key="3">
    <source>
        <dbReference type="Proteomes" id="UP000009236"/>
    </source>
</evidence>
<dbReference type="Proteomes" id="UP000009236">
    <property type="component" value="Chromosome"/>
</dbReference>
<keyword evidence="1" id="KW-0732">Signal</keyword>
<keyword evidence="2" id="KW-0456">Lyase</keyword>
<accession>F6FQ51</accession>
<dbReference type="eggNOG" id="COG3866">
    <property type="taxonomic scope" value="Bacteria"/>
</dbReference>
<dbReference type="RefSeq" id="WP_013839248.1">
    <property type="nucleotide sequence ID" value="NC_015588.1"/>
</dbReference>
<gene>
    <name evidence="2" type="ordered locus">Isova_2131</name>
</gene>
<dbReference type="GO" id="GO:0016829">
    <property type="term" value="F:lyase activity"/>
    <property type="evidence" value="ECO:0007669"/>
    <property type="project" value="UniProtKB-KW"/>
</dbReference>
<protein>
    <submittedName>
        <fullName evidence="2">Pectate lyase/Amb allergen</fullName>
    </submittedName>
</protein>
<dbReference type="EMBL" id="CP002810">
    <property type="protein sequence ID" value="AEG44857.1"/>
    <property type="molecule type" value="Genomic_DNA"/>
</dbReference>
<evidence type="ECO:0000256" key="1">
    <source>
        <dbReference type="SAM" id="SignalP"/>
    </source>
</evidence>
<sequence length="273" mass="28504">MRQGSSLRKLLSGVVVAMVATGAPTIAASAAAVPVSAVTTSGASAGATNWGAWYESAYATWVGRDDDYRAYVKSDGAYDWRNGSPIEDWLTDWTEVDVELVREVDPARDTWRVDIPGLPRGMYDIQVRAADGTTVVDTVTGLQTESFPRNGAAFVPSDQDVYRFPGSNNAAPDGVVGGYLPDGRIDPDADVVYLTPETMEAFPATVFTEGRGATADAKTPLVVRVIGTIGSFDTVAASKAAAGAHVPPGVNDSRMMVIGAGNGNVTVEGIGPS</sequence>
<dbReference type="AlphaFoldDB" id="F6FQ51"/>
<keyword evidence="3" id="KW-1185">Reference proteome</keyword>